<evidence type="ECO:0000313" key="1">
    <source>
        <dbReference type="EMBL" id="MEG3436291.1"/>
    </source>
</evidence>
<dbReference type="Pfam" id="PF19928">
    <property type="entry name" value="DUF6391"/>
    <property type="match status" value="1"/>
</dbReference>
<proteinExistence type="predicted"/>
<protein>
    <submittedName>
        <fullName evidence="1">DUF6391 domain-containing protein</fullName>
    </submittedName>
</protein>
<dbReference type="AlphaFoldDB" id="A0AAW9QRQ0"/>
<name>A0AAW9QRQ0_9CHRO</name>
<dbReference type="EMBL" id="JBAFSM010000005">
    <property type="protein sequence ID" value="MEG3436291.1"/>
    <property type="molecule type" value="Genomic_DNA"/>
</dbReference>
<sequence length="209" mass="22987">MTSTTYPRSLFEDWFQPSPNQDSDLLRQIGFLPGVKELLTARQVHALEHATVWVLSEMAAARGSGPESQPDNEALGGLSTDRGFYLYGQVDVNDLRRAVYRALERLRNGEWDLAVHPRCGTNLSVTLMVTAGLVLGTHLLLPRGPISQLLGLGLATSTAFQVAPDLGMSAQKYLTTAIPFNLEIVSVSPKNDVWGRSAHFVRVAWRDSQ</sequence>
<dbReference type="RefSeq" id="WP_332863745.1">
    <property type="nucleotide sequence ID" value="NZ_JBAFSM010000005.1"/>
</dbReference>
<keyword evidence="2" id="KW-1185">Reference proteome</keyword>
<accession>A0AAW9QRQ0</accession>
<comment type="caution">
    <text evidence="1">The sequence shown here is derived from an EMBL/GenBank/DDBJ whole genome shotgun (WGS) entry which is preliminary data.</text>
</comment>
<evidence type="ECO:0000313" key="2">
    <source>
        <dbReference type="Proteomes" id="UP001328733"/>
    </source>
</evidence>
<reference evidence="1 2" key="1">
    <citation type="submission" date="2024-01" db="EMBL/GenBank/DDBJ databases">
        <title>Genomic insights into the taxonomy and metabolism of the cyanobacterium Pannus brasiliensis CCIBt3594.</title>
        <authorList>
            <person name="Machado M."/>
            <person name="Botero N.B."/>
            <person name="Andreote A.P.D."/>
            <person name="Feitosa A.M.T."/>
            <person name="Popin R."/>
            <person name="Sivonen K."/>
            <person name="Fiore M.F."/>
        </authorList>
    </citation>
    <scope>NUCLEOTIDE SEQUENCE [LARGE SCALE GENOMIC DNA]</scope>
    <source>
        <strain evidence="1 2">CCIBt3594</strain>
    </source>
</reference>
<organism evidence="1 2">
    <name type="scientific">Pannus brasiliensis CCIBt3594</name>
    <dbReference type="NCBI Taxonomy" id="1427578"/>
    <lineage>
        <taxon>Bacteria</taxon>
        <taxon>Bacillati</taxon>
        <taxon>Cyanobacteriota</taxon>
        <taxon>Cyanophyceae</taxon>
        <taxon>Oscillatoriophycideae</taxon>
        <taxon>Chroococcales</taxon>
        <taxon>Microcystaceae</taxon>
        <taxon>Pannus</taxon>
    </lineage>
</organism>
<gene>
    <name evidence="1" type="ORF">V0288_04095</name>
</gene>
<dbReference type="Proteomes" id="UP001328733">
    <property type="component" value="Unassembled WGS sequence"/>
</dbReference>